<name>A0A3E3K553_9FIRM</name>
<protein>
    <submittedName>
        <fullName evidence="3">Uncharacterized protein</fullName>
    </submittedName>
</protein>
<proteinExistence type="predicted"/>
<evidence type="ECO:0000259" key="1">
    <source>
        <dbReference type="Pfam" id="PF22007"/>
    </source>
</evidence>
<organism evidence="3 4">
    <name type="scientific">Sellimonas intestinalis</name>
    <dbReference type="NCBI Taxonomy" id="1653434"/>
    <lineage>
        <taxon>Bacteria</taxon>
        <taxon>Bacillati</taxon>
        <taxon>Bacillota</taxon>
        <taxon>Clostridia</taxon>
        <taxon>Lachnospirales</taxon>
        <taxon>Lachnospiraceae</taxon>
        <taxon>Sellimonas</taxon>
    </lineage>
</organism>
<evidence type="ECO:0000313" key="4">
    <source>
        <dbReference type="Proteomes" id="UP000261080"/>
    </source>
</evidence>
<dbReference type="OrthoDB" id="9801392at2"/>
<evidence type="ECO:0000259" key="2">
    <source>
        <dbReference type="Pfam" id="PF23988"/>
    </source>
</evidence>
<feature type="domain" description="DUF7309" evidence="2">
    <location>
        <begin position="10"/>
        <end position="178"/>
    </location>
</feature>
<dbReference type="Proteomes" id="UP000261080">
    <property type="component" value="Unassembled WGS sequence"/>
</dbReference>
<dbReference type="RefSeq" id="WP_024733423.1">
    <property type="nucleotide sequence ID" value="NZ_BAABYU010000001.1"/>
</dbReference>
<accession>A0A3E3K553</accession>
<dbReference type="InterPro" id="IPR055733">
    <property type="entry name" value="DUF7309"/>
</dbReference>
<dbReference type="Pfam" id="PF22007">
    <property type="entry name" value="DUF6930"/>
    <property type="match status" value="1"/>
</dbReference>
<gene>
    <name evidence="3" type="ORF">DW016_05875</name>
</gene>
<sequence length="338" mass="40015">MRKEASKEEWKKLYDVATRIKELKPWEDFWDLDLICLREGEREDAAFVSVLGRGGECYGIVVYEGYEELNTFMMMLNRERLNLTPEFAMGNQSNLTCYWGNREELTEAEREIIKETGYKYRGRNQWLYFRSCKEGYFPYRMNQDEVHRMCYYLELLEEAVLKYRSEEVKVDFQGGEMYVYSIDPETENHYWGAEELPFISFNYRTLKLDDPEMREALREVPGNRYVIEMDIVYQAAKMNDKSYDRPGNMRMVVIAESRTEIIMKAQLLKPEEDQIAVLADSLIEFIGQFGAPKEIRVSNLIVEAALEDICTLTETKLRRVRRLQSIDDFINGIGERMK</sequence>
<dbReference type="EMBL" id="QVLX01000002">
    <property type="protein sequence ID" value="RGE89073.1"/>
    <property type="molecule type" value="Genomic_DNA"/>
</dbReference>
<reference evidence="3 4" key="1">
    <citation type="submission" date="2018-08" db="EMBL/GenBank/DDBJ databases">
        <title>A genome reference for cultivated species of the human gut microbiota.</title>
        <authorList>
            <person name="Zou Y."/>
            <person name="Xue W."/>
            <person name="Luo G."/>
        </authorList>
    </citation>
    <scope>NUCLEOTIDE SEQUENCE [LARGE SCALE GENOMIC DNA]</scope>
    <source>
        <strain evidence="3 4">AF37-2AT</strain>
    </source>
</reference>
<keyword evidence="4" id="KW-1185">Reference proteome</keyword>
<dbReference type="Pfam" id="PF23988">
    <property type="entry name" value="DUF7309"/>
    <property type="match status" value="1"/>
</dbReference>
<comment type="caution">
    <text evidence="3">The sequence shown here is derived from an EMBL/GenBank/DDBJ whole genome shotgun (WGS) entry which is preliminary data.</text>
</comment>
<feature type="domain" description="DUF6930" evidence="1">
    <location>
        <begin position="216"/>
        <end position="333"/>
    </location>
</feature>
<dbReference type="AlphaFoldDB" id="A0A3E3K553"/>
<evidence type="ECO:0000313" key="3">
    <source>
        <dbReference type="EMBL" id="RGE89073.1"/>
    </source>
</evidence>
<dbReference type="InterPro" id="IPR054216">
    <property type="entry name" value="DUF6930"/>
</dbReference>